<evidence type="ECO:0000256" key="3">
    <source>
        <dbReference type="SAM" id="MobiDB-lite"/>
    </source>
</evidence>
<evidence type="ECO:0000259" key="4">
    <source>
        <dbReference type="Pfam" id="PF13863"/>
    </source>
</evidence>
<feature type="compositionally biased region" description="Basic and acidic residues" evidence="3">
    <location>
        <begin position="436"/>
        <end position="450"/>
    </location>
</feature>
<evidence type="ECO:0000313" key="5">
    <source>
        <dbReference type="EMBL" id="CEM38131.1"/>
    </source>
</evidence>
<feature type="domain" description="DUF4200" evidence="4">
    <location>
        <begin position="77"/>
        <end position="193"/>
    </location>
</feature>
<dbReference type="InterPro" id="IPR025252">
    <property type="entry name" value="DUF4200"/>
</dbReference>
<feature type="coiled-coil region" evidence="2">
    <location>
        <begin position="88"/>
        <end position="122"/>
    </location>
</feature>
<dbReference type="PhylomeDB" id="A0A0G4H3Q5"/>
<protein>
    <recommendedName>
        <fullName evidence="4">DUF4200 domain-containing protein</fullName>
    </recommendedName>
</protein>
<reference evidence="5" key="1">
    <citation type="submission" date="2014-11" db="EMBL/GenBank/DDBJ databases">
        <authorList>
            <person name="Otto D Thomas"/>
            <person name="Naeem Raeece"/>
        </authorList>
    </citation>
    <scope>NUCLEOTIDE SEQUENCE</scope>
</reference>
<evidence type="ECO:0000256" key="2">
    <source>
        <dbReference type="SAM" id="Coils"/>
    </source>
</evidence>
<dbReference type="InterPro" id="IPR051147">
    <property type="entry name" value="CFAP_domain-containing"/>
</dbReference>
<keyword evidence="1 2" id="KW-0175">Coiled coil</keyword>
<feature type="coiled-coil region" evidence="2">
    <location>
        <begin position="229"/>
        <end position="281"/>
    </location>
</feature>
<accession>A0A0G4H3Q5</accession>
<name>A0A0G4H3Q5_9ALVE</name>
<feature type="coiled-coil region" evidence="2">
    <location>
        <begin position="151"/>
        <end position="178"/>
    </location>
</feature>
<dbReference type="GO" id="GO:0005856">
    <property type="term" value="C:cytoskeleton"/>
    <property type="evidence" value="ECO:0007669"/>
    <property type="project" value="UniProtKB-ARBA"/>
</dbReference>
<proteinExistence type="predicted"/>
<gene>
    <name evidence="5" type="ORF">Cvel_5632</name>
</gene>
<evidence type="ECO:0000256" key="1">
    <source>
        <dbReference type="ARBA" id="ARBA00023054"/>
    </source>
</evidence>
<dbReference type="AlphaFoldDB" id="A0A0G4H3Q5"/>
<dbReference type="Pfam" id="PF13863">
    <property type="entry name" value="DUF4200"/>
    <property type="match status" value="1"/>
</dbReference>
<organism evidence="5">
    <name type="scientific">Chromera velia CCMP2878</name>
    <dbReference type="NCBI Taxonomy" id="1169474"/>
    <lineage>
        <taxon>Eukaryota</taxon>
        <taxon>Sar</taxon>
        <taxon>Alveolata</taxon>
        <taxon>Colpodellida</taxon>
        <taxon>Chromeraceae</taxon>
        <taxon>Chromera</taxon>
    </lineage>
</organism>
<dbReference type="VEuPathDB" id="CryptoDB:Cvel_5632"/>
<feature type="region of interest" description="Disordered" evidence="3">
    <location>
        <begin position="436"/>
        <end position="482"/>
    </location>
</feature>
<sequence>MLQVHTYSITRGEKVKREEPLALTAGPAGSQSVGNFFITQAFKVSYREKFSKVQNDKLSAMRALLATVQGESEASRLLKKERENSDVCDQLEKTRVETRQRLDQLKDKKVAFEKRQDDLKKVVAENESFIRDTDRKIEHATIRVKVETEECRRKDRDILRLEKHLEELTHEAAALQKELSTCAPHKAFLFQAVRENETEFDGDVDYLLSRMKNLEVNNVKLHQALTDILQKLEMKKKEVQECLQSIENNRLIMRSESHAKQAELERTKEQARSLQQKHEIEVLDTTMKEMLQSSVSLAIDDLFSRVLKTYSLKGASSKNGVGASATLGGVGVGGGTSSVGGLGSQAPAGSPRGDAAMSEEKSLKVMEQLTSGSRSARELKLLLISERLRELSDIDAKARAIMEKREAGKGQRSQVGDEDDEDEVVEFITRAALHEKLRGEKGSRDRERTRTRTVGGAPGTLGSPETSAVRLTSASSSREKNVNAPFGHHTVAVGQGAAALGGSQVSYQKGKGTPTGERGGIALKEKAKHLRTAQPMKAGDSRLK</sequence>
<dbReference type="PANTHER" id="PTHR21683">
    <property type="entry name" value="COILED-COIL DOMAIN-CONTAINING PROTEIN 42 LIKE-2-LIKE-RELATED"/>
    <property type="match status" value="1"/>
</dbReference>
<feature type="compositionally biased region" description="Polar residues" evidence="3">
    <location>
        <begin position="463"/>
        <end position="476"/>
    </location>
</feature>
<dbReference type="EMBL" id="CDMZ01001831">
    <property type="protein sequence ID" value="CEM38131.1"/>
    <property type="molecule type" value="Genomic_DNA"/>
</dbReference>